<dbReference type="Proteomes" id="UP000046395">
    <property type="component" value="Unassembled WGS sequence"/>
</dbReference>
<sequence>MNIWFRVVTGRRACSTIFALSTGKGPSAIAIIRISGPKSRYVLTKMTNCKNPLDRQLYPTGIRHPVSNDMLDRGMAVWLKGPATFTGEDSCELHVHGSSAVIKDVCAALHEMDGLTPAAPGEFTKRAFLNGKMDLTMVEGLKNLLHAETSVQRKLALRVASGSLNNLISQWREVLVKSVAHLEACINFAEEDRKIDSGILERVRIQVLGLYNDIAKHLKDSHLSERVQEGVRIALLGKPNVGKSSLLNAIIQRDAAIVSPIPGTTRDSIAVGLDIHGQAAVITDTAGIRETEEIVEVEGVKRSVQISQNAHILLLVVDAKECKTSDLLRQDVSELLSVVPGLHEQLARGKMDAVVVRNKCDLLHKGDLFCSDIVSLDNIQQNIRMIDTSCLSGTGLDNLKGYLREIIDSVHERFDDHSTTALLNQRHRRTLAVVLEDLSRCLQDLDNDVVLAAHRLGTAIRNIAQVTGLITTEDVLDEVFSEFCIGK</sequence>
<reference evidence="8" key="1">
    <citation type="submission" date="2013-11" db="EMBL/GenBank/DDBJ databases">
        <authorList>
            <person name="Aslett M."/>
        </authorList>
    </citation>
    <scope>NUCLEOTIDE SEQUENCE [LARGE SCALE GENOMIC DNA]</scope>
    <source>
        <strain evidence="8">Edinburgh</strain>
    </source>
</reference>
<dbReference type="WBParaSite" id="TMUE_1000005559.2">
    <property type="protein sequence ID" value="TMUE_1000005559.2"/>
    <property type="gene ID" value="WBGene00287764"/>
</dbReference>
<reference evidence="8" key="2">
    <citation type="submission" date="2014-03" db="EMBL/GenBank/DDBJ databases">
        <title>The whipworm genome and dual-species transcriptomics of an intimate host-pathogen interaction.</title>
        <authorList>
            <person name="Foth B.J."/>
            <person name="Tsai I.J."/>
            <person name="Reid A.J."/>
            <person name="Bancroft A.J."/>
            <person name="Nichol S."/>
            <person name="Tracey A."/>
            <person name="Holroyd N."/>
            <person name="Cotton J.A."/>
            <person name="Stanley E.J."/>
            <person name="Zarowiecki M."/>
            <person name="Liu J.Z."/>
            <person name="Huckvale T."/>
            <person name="Cooper P.J."/>
            <person name="Grencis R.K."/>
            <person name="Berriman M."/>
        </authorList>
    </citation>
    <scope>NUCLEOTIDE SEQUENCE [LARGE SCALE GENOMIC DNA]</scope>
    <source>
        <strain evidence="8">Edinburgh</strain>
    </source>
</reference>
<dbReference type="Pfam" id="PF01926">
    <property type="entry name" value="MMR_HSR1"/>
    <property type="match status" value="1"/>
</dbReference>
<dbReference type="InterPro" id="IPR005225">
    <property type="entry name" value="Small_GTP-bd"/>
</dbReference>
<dbReference type="GO" id="GO:0005525">
    <property type="term" value="F:GTP binding"/>
    <property type="evidence" value="ECO:0007669"/>
    <property type="project" value="UniProtKB-KW"/>
</dbReference>
<dbReference type="InterPro" id="IPR004520">
    <property type="entry name" value="GTPase_MnmE"/>
</dbReference>
<dbReference type="NCBIfam" id="NF003661">
    <property type="entry name" value="PRK05291.1-3"/>
    <property type="match status" value="1"/>
</dbReference>
<dbReference type="GO" id="GO:0002098">
    <property type="term" value="P:tRNA wobble uridine modification"/>
    <property type="evidence" value="ECO:0007669"/>
    <property type="project" value="TreeGrafter"/>
</dbReference>
<dbReference type="WBParaSite" id="TMUE_1000005559.1">
    <property type="protein sequence ID" value="TMUE_1000005559.1"/>
    <property type="gene ID" value="WBGene00287764"/>
</dbReference>
<keyword evidence="8" id="KW-1185">Reference proteome</keyword>
<evidence type="ECO:0000256" key="6">
    <source>
        <dbReference type="RuleBase" id="RU003313"/>
    </source>
</evidence>
<keyword evidence="5 6" id="KW-0342">GTP-binding</keyword>
<evidence type="ECO:0000313" key="10">
    <source>
        <dbReference type="WBParaSite" id="TMUE_1000005559.2"/>
    </source>
</evidence>
<dbReference type="FunFam" id="3.30.1360.120:FF:000007">
    <property type="entry name" value="tRNA modification GTPase GTPBP3, mitochondrial"/>
    <property type="match status" value="1"/>
</dbReference>
<dbReference type="InterPro" id="IPR027417">
    <property type="entry name" value="P-loop_NTPase"/>
</dbReference>
<comment type="similarity">
    <text evidence="2 6">Belongs to the TRAFAC class TrmE-Era-EngA-EngB-Septin-like GTPase superfamily. TrmE GTPase family.</text>
</comment>
<dbReference type="CDD" id="cd04164">
    <property type="entry name" value="trmE"/>
    <property type="match status" value="1"/>
</dbReference>
<evidence type="ECO:0000256" key="2">
    <source>
        <dbReference type="ARBA" id="ARBA00011043"/>
    </source>
</evidence>
<evidence type="ECO:0000313" key="9">
    <source>
        <dbReference type="WBParaSite" id="TMUE_1000005559.1"/>
    </source>
</evidence>
<dbReference type="Pfam" id="PF12631">
    <property type="entry name" value="MnmE_helical"/>
    <property type="match status" value="1"/>
</dbReference>
<dbReference type="InterPro" id="IPR018948">
    <property type="entry name" value="GTP-bd_TrmE_N"/>
</dbReference>
<dbReference type="Pfam" id="PF10396">
    <property type="entry name" value="TrmE_N"/>
    <property type="match status" value="1"/>
</dbReference>
<protein>
    <submittedName>
        <fullName evidence="9 10">TrmE-type G domain-containing protein</fullName>
    </submittedName>
</protein>
<dbReference type="SUPFAM" id="SSF52540">
    <property type="entry name" value="P-loop containing nucleoside triphosphate hydrolases"/>
    <property type="match status" value="1"/>
</dbReference>
<keyword evidence="3 6" id="KW-0819">tRNA processing</keyword>
<dbReference type="CDD" id="cd14858">
    <property type="entry name" value="TrmE_N"/>
    <property type="match status" value="1"/>
</dbReference>
<dbReference type="PANTHER" id="PTHR42714">
    <property type="entry name" value="TRNA MODIFICATION GTPASE GTPBP3"/>
    <property type="match status" value="1"/>
</dbReference>
<dbReference type="GO" id="GO:0003924">
    <property type="term" value="F:GTPase activity"/>
    <property type="evidence" value="ECO:0007669"/>
    <property type="project" value="InterPro"/>
</dbReference>
<dbReference type="Gene3D" id="1.20.120.430">
    <property type="entry name" value="tRNA modification GTPase MnmE domain 2"/>
    <property type="match status" value="1"/>
</dbReference>
<dbReference type="HAMAP" id="MF_00379">
    <property type="entry name" value="GTPase_MnmE"/>
    <property type="match status" value="1"/>
</dbReference>
<dbReference type="InterPro" id="IPR025867">
    <property type="entry name" value="MnmE_helical"/>
</dbReference>
<dbReference type="Gene3D" id="3.30.1360.120">
    <property type="entry name" value="Probable tRNA modification gtpase trme, domain 1"/>
    <property type="match status" value="1"/>
</dbReference>
<dbReference type="AlphaFoldDB" id="A0A5S6QEF4"/>
<accession>A0A5S6QEF4</accession>
<keyword evidence="4 6" id="KW-0547">Nucleotide-binding</keyword>
<dbReference type="GO" id="GO:0030488">
    <property type="term" value="P:tRNA methylation"/>
    <property type="evidence" value="ECO:0007669"/>
    <property type="project" value="TreeGrafter"/>
</dbReference>
<dbReference type="STRING" id="70415.A0A5S6QEF4"/>
<evidence type="ECO:0000256" key="1">
    <source>
        <dbReference type="ARBA" id="ARBA00004173"/>
    </source>
</evidence>
<dbReference type="GO" id="GO:0005739">
    <property type="term" value="C:mitochondrion"/>
    <property type="evidence" value="ECO:0007669"/>
    <property type="project" value="UniProtKB-SubCell"/>
</dbReference>
<dbReference type="PROSITE" id="PS51709">
    <property type="entry name" value="G_TRME"/>
    <property type="match status" value="1"/>
</dbReference>
<proteinExistence type="inferred from homology"/>
<name>A0A5S6QEF4_TRIMR</name>
<evidence type="ECO:0000256" key="5">
    <source>
        <dbReference type="ARBA" id="ARBA00023134"/>
    </source>
</evidence>
<dbReference type="Gene3D" id="3.40.50.300">
    <property type="entry name" value="P-loop containing nucleotide triphosphate hydrolases"/>
    <property type="match status" value="1"/>
</dbReference>
<evidence type="ECO:0000256" key="4">
    <source>
        <dbReference type="ARBA" id="ARBA00022741"/>
    </source>
</evidence>
<evidence type="ECO:0000259" key="7">
    <source>
        <dbReference type="PROSITE" id="PS51709"/>
    </source>
</evidence>
<dbReference type="PANTHER" id="PTHR42714:SF2">
    <property type="entry name" value="TRNA MODIFICATION GTPASE GTPBP3, MITOCHONDRIAL"/>
    <property type="match status" value="1"/>
</dbReference>
<dbReference type="NCBIfam" id="TIGR00450">
    <property type="entry name" value="mnmE_trmE_thdF"/>
    <property type="match status" value="1"/>
</dbReference>
<dbReference type="InterPro" id="IPR006073">
    <property type="entry name" value="GTP-bd"/>
</dbReference>
<evidence type="ECO:0000313" key="8">
    <source>
        <dbReference type="Proteomes" id="UP000046395"/>
    </source>
</evidence>
<dbReference type="InterPro" id="IPR027266">
    <property type="entry name" value="TrmE/GcvT-like"/>
</dbReference>
<reference evidence="9" key="3">
    <citation type="submission" date="2019-12" db="UniProtKB">
        <authorList>
            <consortium name="WormBaseParasite"/>
        </authorList>
    </citation>
    <scope>IDENTIFICATION</scope>
</reference>
<dbReference type="NCBIfam" id="TIGR00231">
    <property type="entry name" value="small_GTP"/>
    <property type="match status" value="1"/>
</dbReference>
<evidence type="ECO:0000256" key="3">
    <source>
        <dbReference type="ARBA" id="ARBA00022694"/>
    </source>
</evidence>
<organism evidence="8 9">
    <name type="scientific">Trichuris muris</name>
    <name type="common">Mouse whipworm</name>
    <dbReference type="NCBI Taxonomy" id="70415"/>
    <lineage>
        <taxon>Eukaryota</taxon>
        <taxon>Metazoa</taxon>
        <taxon>Ecdysozoa</taxon>
        <taxon>Nematoda</taxon>
        <taxon>Enoplea</taxon>
        <taxon>Dorylaimia</taxon>
        <taxon>Trichinellida</taxon>
        <taxon>Trichuridae</taxon>
        <taxon>Trichuris</taxon>
    </lineage>
</organism>
<feature type="domain" description="TrmE-type G" evidence="7">
    <location>
        <begin position="230"/>
        <end position="408"/>
    </location>
</feature>
<comment type="subcellular location">
    <subcellularLocation>
        <location evidence="1">Mitochondrion</location>
    </subcellularLocation>
</comment>
<dbReference type="InterPro" id="IPR027368">
    <property type="entry name" value="MnmE_dom2"/>
</dbReference>
<dbReference type="InterPro" id="IPR031168">
    <property type="entry name" value="G_TrmE"/>
</dbReference>